<evidence type="ECO:0000256" key="7">
    <source>
        <dbReference type="ARBA" id="ARBA00022723"/>
    </source>
</evidence>
<proteinExistence type="inferred from homology"/>
<feature type="region of interest" description="Disordered" evidence="13">
    <location>
        <begin position="214"/>
        <end position="256"/>
    </location>
</feature>
<keyword evidence="5" id="KW-0808">Transferase</keyword>
<feature type="non-terminal residue" evidence="15">
    <location>
        <position position="1"/>
    </location>
</feature>
<sequence>TVDALDNAVPEPADTPEADTPEPDPAPSEAAAALPLAARRRAAILAALADSGAARVLDLGCGEGRLLVDLLADRRFTEIVGMDVSTRALRIAARRLRLDRLGERQAARVNLFQGSLSYVDTRLAGYDAAVLSEVVEHVDPPRLRTLEHGVFAAARPRTVVVTTPNAEYNVRWETLPAGELRHHDHRFEWTRAEFRRWAEDVAARHGYTVAFRPVGEEDPEVGPPTQLALFTATGPDEPAGPADRDRAGTRRKETAA</sequence>
<dbReference type="GO" id="GO:0008168">
    <property type="term" value="F:methyltransferase activity"/>
    <property type="evidence" value="ECO:0007669"/>
    <property type="project" value="UniProtKB-KW"/>
</dbReference>
<dbReference type="GO" id="GO:0032259">
    <property type="term" value="P:methylation"/>
    <property type="evidence" value="ECO:0007669"/>
    <property type="project" value="UniProtKB-KW"/>
</dbReference>
<dbReference type="InterPro" id="IPR029063">
    <property type="entry name" value="SAM-dependent_MTases_sf"/>
</dbReference>
<comment type="similarity">
    <text evidence="2">Belongs to the methyltransferase superfamily. HEN1 family.</text>
</comment>
<dbReference type="RefSeq" id="WP_182855193.1">
    <property type="nucleotide sequence ID" value="NZ_WMLF01000102.1"/>
</dbReference>
<evidence type="ECO:0000256" key="12">
    <source>
        <dbReference type="ARBA" id="ARBA00048418"/>
    </source>
</evidence>
<keyword evidence="10" id="KW-0943">RNA-mediated gene silencing</keyword>
<keyword evidence="16" id="KW-1185">Reference proteome</keyword>
<dbReference type="Proteomes" id="UP000766698">
    <property type="component" value="Unassembled WGS sequence"/>
</dbReference>
<dbReference type="CDD" id="cd02440">
    <property type="entry name" value="AdoMet_MTases"/>
    <property type="match status" value="1"/>
</dbReference>
<evidence type="ECO:0000256" key="4">
    <source>
        <dbReference type="ARBA" id="ARBA00022603"/>
    </source>
</evidence>
<dbReference type="PANTHER" id="PTHR21404">
    <property type="entry name" value="HEN1"/>
    <property type="match status" value="1"/>
</dbReference>
<dbReference type="Pfam" id="PF08242">
    <property type="entry name" value="Methyltransf_12"/>
    <property type="match status" value="1"/>
</dbReference>
<evidence type="ECO:0000259" key="14">
    <source>
        <dbReference type="Pfam" id="PF08242"/>
    </source>
</evidence>
<comment type="catalytic activity">
    <reaction evidence="12">
        <text>small RNA 3'-end nucleotide + S-adenosyl-L-methionine = small RNA 3'-end 2'-O-methylnucleotide + S-adenosyl-L-homocysteine + H(+)</text>
        <dbReference type="Rhea" id="RHEA:37887"/>
        <dbReference type="Rhea" id="RHEA-COMP:10415"/>
        <dbReference type="Rhea" id="RHEA-COMP:10416"/>
        <dbReference type="ChEBI" id="CHEBI:15378"/>
        <dbReference type="ChEBI" id="CHEBI:57856"/>
        <dbReference type="ChEBI" id="CHEBI:59789"/>
        <dbReference type="ChEBI" id="CHEBI:74896"/>
        <dbReference type="ChEBI" id="CHEBI:74898"/>
        <dbReference type="EC" id="2.1.1.386"/>
    </reaction>
</comment>
<evidence type="ECO:0000256" key="8">
    <source>
        <dbReference type="ARBA" id="ARBA00022842"/>
    </source>
</evidence>
<name>A0ABR6EFG8_9ACTN</name>
<comment type="cofactor">
    <cofactor evidence="1">
        <name>Mg(2+)</name>
        <dbReference type="ChEBI" id="CHEBI:18420"/>
    </cofactor>
</comment>
<evidence type="ECO:0000256" key="9">
    <source>
        <dbReference type="ARBA" id="ARBA00022884"/>
    </source>
</evidence>
<evidence type="ECO:0000256" key="10">
    <source>
        <dbReference type="ARBA" id="ARBA00023158"/>
    </source>
</evidence>
<dbReference type="SUPFAM" id="SSF53335">
    <property type="entry name" value="S-adenosyl-L-methionine-dependent methyltransferases"/>
    <property type="match status" value="1"/>
</dbReference>
<reference evidence="16" key="1">
    <citation type="journal article" date="2020" name="Syst. Appl. Microbiol.">
        <title>Streptomyces alkaliterrae sp. nov., isolated from an alkaline soil, and emended descriptions of Streptomyces alkaliphilus, Streptomyces calidiresistens and Streptomyces durbertensis.</title>
        <authorList>
            <person name="Swiecimska M."/>
            <person name="Golinska P."/>
            <person name="Nouioui I."/>
            <person name="Wypij M."/>
            <person name="Rai M."/>
            <person name="Sangal V."/>
            <person name="Goodfellow M."/>
        </authorList>
    </citation>
    <scope>NUCLEOTIDE SEQUENCE [LARGE SCALE GENOMIC DNA]</scope>
    <source>
        <strain evidence="16">DSM 104538</strain>
    </source>
</reference>
<gene>
    <name evidence="15" type="ORF">GL263_09685</name>
</gene>
<evidence type="ECO:0000313" key="16">
    <source>
        <dbReference type="Proteomes" id="UP000766698"/>
    </source>
</evidence>
<dbReference type="InterPro" id="IPR013217">
    <property type="entry name" value="Methyltransf_12"/>
</dbReference>
<keyword evidence="6" id="KW-0949">S-adenosyl-L-methionine</keyword>
<evidence type="ECO:0000256" key="11">
    <source>
        <dbReference type="ARBA" id="ARBA00035025"/>
    </source>
</evidence>
<evidence type="ECO:0000256" key="1">
    <source>
        <dbReference type="ARBA" id="ARBA00001946"/>
    </source>
</evidence>
<dbReference type="InterPro" id="IPR026610">
    <property type="entry name" value="Hen1"/>
</dbReference>
<keyword evidence="7" id="KW-0479">Metal-binding</keyword>
<evidence type="ECO:0000256" key="5">
    <source>
        <dbReference type="ARBA" id="ARBA00022679"/>
    </source>
</evidence>
<keyword evidence="9" id="KW-0694">RNA-binding</keyword>
<comment type="caution">
    <text evidence="15">The sequence shown here is derived from an EMBL/GenBank/DDBJ whole genome shotgun (WGS) entry which is preliminary data.</text>
</comment>
<evidence type="ECO:0000313" key="15">
    <source>
        <dbReference type="EMBL" id="MBB1243827.1"/>
    </source>
</evidence>
<organism evidence="15 16">
    <name type="scientific">Streptomyces durbertensis</name>
    <dbReference type="NCBI Taxonomy" id="2448886"/>
    <lineage>
        <taxon>Bacteria</taxon>
        <taxon>Bacillati</taxon>
        <taxon>Actinomycetota</taxon>
        <taxon>Actinomycetes</taxon>
        <taxon>Kitasatosporales</taxon>
        <taxon>Streptomycetaceae</taxon>
        <taxon>Streptomyces</taxon>
    </lineage>
</organism>
<feature type="compositionally biased region" description="Basic and acidic residues" evidence="13">
    <location>
        <begin position="242"/>
        <end position="256"/>
    </location>
</feature>
<evidence type="ECO:0000256" key="6">
    <source>
        <dbReference type="ARBA" id="ARBA00022691"/>
    </source>
</evidence>
<dbReference type="EMBL" id="WMLF01000102">
    <property type="protein sequence ID" value="MBB1243827.1"/>
    <property type="molecule type" value="Genomic_DNA"/>
</dbReference>
<evidence type="ECO:0000256" key="2">
    <source>
        <dbReference type="ARBA" id="ARBA00009026"/>
    </source>
</evidence>
<protein>
    <recommendedName>
        <fullName evidence="3">Small RNA 2'-O-methyltransferase</fullName>
        <ecNumber evidence="11">2.1.1.386</ecNumber>
    </recommendedName>
</protein>
<feature type="region of interest" description="Disordered" evidence="13">
    <location>
        <begin position="1"/>
        <end position="28"/>
    </location>
</feature>
<dbReference type="Gene3D" id="3.40.50.150">
    <property type="entry name" value="Vaccinia Virus protein VP39"/>
    <property type="match status" value="1"/>
</dbReference>
<dbReference type="PANTHER" id="PTHR21404:SF3">
    <property type="entry name" value="SMALL RNA 2'-O-METHYLTRANSFERASE"/>
    <property type="match status" value="1"/>
</dbReference>
<accession>A0ABR6EFG8</accession>
<feature type="domain" description="Methyltransferase type 12" evidence="14">
    <location>
        <begin position="57"/>
        <end position="148"/>
    </location>
</feature>
<evidence type="ECO:0000256" key="13">
    <source>
        <dbReference type="SAM" id="MobiDB-lite"/>
    </source>
</evidence>
<keyword evidence="4 15" id="KW-0489">Methyltransferase</keyword>
<keyword evidence="8" id="KW-0460">Magnesium</keyword>
<evidence type="ECO:0000256" key="3">
    <source>
        <dbReference type="ARBA" id="ARBA00021330"/>
    </source>
</evidence>
<dbReference type="EC" id="2.1.1.386" evidence="11"/>